<dbReference type="GO" id="GO:0005829">
    <property type="term" value="C:cytosol"/>
    <property type="evidence" value="ECO:0007669"/>
    <property type="project" value="TreeGrafter"/>
</dbReference>
<dbReference type="InterPro" id="IPR036568">
    <property type="entry name" value="GGCT-like_sf"/>
</dbReference>
<evidence type="ECO:0000256" key="2">
    <source>
        <dbReference type="PIRSR" id="PIRSR639126-1"/>
    </source>
</evidence>
<dbReference type="CDD" id="cd06661">
    <property type="entry name" value="GGCT_like"/>
    <property type="match status" value="1"/>
</dbReference>
<feature type="domain" description="Gamma-glutamylcyclotransferase AIG2-like" evidence="4">
    <location>
        <begin position="16"/>
        <end position="67"/>
    </location>
</feature>
<dbReference type="Proteomes" id="UP000218231">
    <property type="component" value="Unassembled WGS sequence"/>
</dbReference>
<dbReference type="PANTHER" id="PTHR12510:SF4">
    <property type="entry name" value="GAMMA-GLUTAMYLAMINECYCLOTRANSFERASE"/>
    <property type="match status" value="1"/>
</dbReference>
<dbReference type="AlphaFoldDB" id="A0A2A2J9T8"/>
<evidence type="ECO:0000256" key="3">
    <source>
        <dbReference type="RuleBase" id="RU367036"/>
    </source>
</evidence>
<reference evidence="5 6" key="1">
    <citation type="journal article" date="2017" name="Curr. Biol.">
        <title>Genome architecture and evolution of a unichromosomal asexual nematode.</title>
        <authorList>
            <person name="Fradin H."/>
            <person name="Zegar C."/>
            <person name="Gutwein M."/>
            <person name="Lucas J."/>
            <person name="Kovtun M."/>
            <person name="Corcoran D."/>
            <person name="Baugh L.R."/>
            <person name="Kiontke K."/>
            <person name="Gunsalus K."/>
            <person name="Fitch D.H."/>
            <person name="Piano F."/>
        </authorList>
    </citation>
    <scope>NUCLEOTIDE SEQUENCE [LARGE SCALE GENOMIC DNA]</scope>
    <source>
        <strain evidence="5">PF1309</strain>
    </source>
</reference>
<comment type="similarity">
    <text evidence="1 3">Belongs to the gamma-glutamylcyclotransferase family.</text>
</comment>
<accession>A0A2A2J9T8</accession>
<keyword evidence="6" id="KW-1185">Reference proteome</keyword>
<dbReference type="EMBL" id="LIAE01010584">
    <property type="protein sequence ID" value="PAV58405.1"/>
    <property type="molecule type" value="Genomic_DNA"/>
</dbReference>
<proteinExistence type="inferred from homology"/>
<dbReference type="InterPro" id="IPR039126">
    <property type="entry name" value="GGACT"/>
</dbReference>
<dbReference type="Gene3D" id="3.10.490.10">
    <property type="entry name" value="Gamma-glutamyl cyclotransferase-like"/>
    <property type="match status" value="1"/>
</dbReference>
<dbReference type="OrthoDB" id="113620at2759"/>
<evidence type="ECO:0000256" key="1">
    <source>
        <dbReference type="ARBA" id="ARBA00008861"/>
    </source>
</evidence>
<organism evidence="5 6">
    <name type="scientific">Diploscapter pachys</name>
    <dbReference type="NCBI Taxonomy" id="2018661"/>
    <lineage>
        <taxon>Eukaryota</taxon>
        <taxon>Metazoa</taxon>
        <taxon>Ecdysozoa</taxon>
        <taxon>Nematoda</taxon>
        <taxon>Chromadorea</taxon>
        <taxon>Rhabditida</taxon>
        <taxon>Rhabditina</taxon>
        <taxon>Rhabditomorpha</taxon>
        <taxon>Rhabditoidea</taxon>
        <taxon>Rhabditidae</taxon>
        <taxon>Diploscapter</taxon>
    </lineage>
</organism>
<dbReference type="PANTHER" id="PTHR12510">
    <property type="entry name" value="TROPONIN C-AKIN-1 PROTEIN"/>
    <property type="match status" value="1"/>
</dbReference>
<name>A0A2A2J9T8_9BILA</name>
<sequence>MPIFAVNLRKMFEFQRIEGEIYEVDQEKLMTLDDLEAYPTLYDRKVEMIELKGRNEHVEAYVYLLRKWNEKIFEGATEMLESYASLGPHGRPYVDRYLRASQMLDDKEGYDLYSEVLGHHATQLQTRLLTKQKAQHDLNDSTAKQL</sequence>
<evidence type="ECO:0000313" key="5">
    <source>
        <dbReference type="EMBL" id="PAV58405.1"/>
    </source>
</evidence>
<dbReference type="GO" id="GO:0061929">
    <property type="term" value="F:gamma-glutamylaminecyclotransferase activity"/>
    <property type="evidence" value="ECO:0007669"/>
    <property type="project" value="InterPro"/>
</dbReference>
<feature type="active site" description="Proton acceptor" evidence="2">
    <location>
        <position position="36"/>
    </location>
</feature>
<comment type="caution">
    <text evidence="5">The sequence shown here is derived from an EMBL/GenBank/DDBJ whole genome shotgun (WGS) entry which is preliminary data.</text>
</comment>
<dbReference type="InterPro" id="IPR009288">
    <property type="entry name" value="AIG2-like_dom"/>
</dbReference>
<gene>
    <name evidence="5" type="ORF">WR25_23942</name>
</gene>
<dbReference type="SUPFAM" id="SSF110857">
    <property type="entry name" value="Gamma-glutamyl cyclotransferase-like"/>
    <property type="match status" value="1"/>
</dbReference>
<evidence type="ECO:0000313" key="6">
    <source>
        <dbReference type="Proteomes" id="UP000218231"/>
    </source>
</evidence>
<protein>
    <recommendedName>
        <fullName evidence="3">Gamma-glutamylcyclotransferase family protein</fullName>
    </recommendedName>
</protein>
<dbReference type="Pfam" id="PF06094">
    <property type="entry name" value="GGACT"/>
    <property type="match status" value="1"/>
</dbReference>
<evidence type="ECO:0000259" key="4">
    <source>
        <dbReference type="Pfam" id="PF06094"/>
    </source>
</evidence>
<dbReference type="InterPro" id="IPR013024">
    <property type="entry name" value="GGCT-like"/>
</dbReference>